<accession>A0A0F0CTZ5</accession>
<dbReference type="AlphaFoldDB" id="A0A0F0CTZ5"/>
<name>A0A0F0CTZ5_9BACT</name>
<comment type="caution">
    <text evidence="1">The sequence shown here is derived from an EMBL/GenBank/DDBJ whole genome shotgun (WGS) entry which is preliminary data.</text>
</comment>
<evidence type="ECO:0000313" key="2">
    <source>
        <dbReference type="Proteomes" id="UP000033428"/>
    </source>
</evidence>
<reference evidence="1 2" key="1">
    <citation type="submission" date="2015-02" db="EMBL/GenBank/DDBJ databases">
        <title>Single-cell genomics of uncultivated deep-branching MTB reveals a conserved set of magnetosome genes.</title>
        <authorList>
            <person name="Kolinko S."/>
            <person name="Richter M."/>
            <person name="Glockner F.O."/>
            <person name="Brachmann A."/>
            <person name="Schuler D."/>
        </authorList>
    </citation>
    <scope>NUCLEOTIDE SEQUENCE [LARGE SCALE GENOMIC DNA]</scope>
    <source>
        <strain evidence="1">SKK-01</strain>
    </source>
</reference>
<gene>
    <name evidence="1" type="ORF">OMAG_001222</name>
</gene>
<proteinExistence type="predicted"/>
<sequence length="42" mass="4563">MNLNISTCALPFTIFNIAEYISSGGPRAKYTPFSTSFGFAIN</sequence>
<keyword evidence="2" id="KW-1185">Reference proteome</keyword>
<evidence type="ECO:0000313" key="1">
    <source>
        <dbReference type="EMBL" id="KJJ84910.1"/>
    </source>
</evidence>
<dbReference type="Proteomes" id="UP000033428">
    <property type="component" value="Unassembled WGS sequence"/>
</dbReference>
<dbReference type="EMBL" id="JYNY01000236">
    <property type="protein sequence ID" value="KJJ84910.1"/>
    <property type="molecule type" value="Genomic_DNA"/>
</dbReference>
<protein>
    <submittedName>
        <fullName evidence="1">Uncharacterized protein</fullName>
    </submittedName>
</protein>
<organism evidence="1 2">
    <name type="scientific">Candidatus Omnitrophus magneticus</name>
    <dbReference type="NCBI Taxonomy" id="1609969"/>
    <lineage>
        <taxon>Bacteria</taxon>
        <taxon>Pseudomonadati</taxon>
        <taxon>Candidatus Omnitrophota</taxon>
        <taxon>Candidatus Omnitrophus</taxon>
    </lineage>
</organism>